<dbReference type="GO" id="GO:0046654">
    <property type="term" value="P:tetrahydrofolate biosynthetic process"/>
    <property type="evidence" value="ECO:0007669"/>
    <property type="project" value="UniProtKB-UniPathway"/>
</dbReference>
<dbReference type="PANTHER" id="PTHR48069:SF3">
    <property type="entry name" value="DIHYDROFOLATE REDUCTASE"/>
    <property type="match status" value="1"/>
</dbReference>
<dbReference type="InterPro" id="IPR017925">
    <property type="entry name" value="DHFR_CS"/>
</dbReference>
<dbReference type="InterPro" id="IPR012259">
    <property type="entry name" value="DHFR"/>
</dbReference>
<dbReference type="RefSeq" id="WP_074587863.1">
    <property type="nucleotide sequence ID" value="NZ_FNEI01000004.1"/>
</dbReference>
<dbReference type="GO" id="GO:0005829">
    <property type="term" value="C:cytosol"/>
    <property type="evidence" value="ECO:0007669"/>
    <property type="project" value="TreeGrafter"/>
</dbReference>
<dbReference type="Proteomes" id="UP000182130">
    <property type="component" value="Unassembled WGS sequence"/>
</dbReference>
<comment type="function">
    <text evidence="7">Key enzyme in folate metabolism. Catalyzes an essential reaction for de novo glycine and purine synthesis, and for DNA precursor synthesis.</text>
</comment>
<dbReference type="GO" id="GO:0004146">
    <property type="term" value="F:dihydrofolate reductase activity"/>
    <property type="evidence" value="ECO:0007669"/>
    <property type="project" value="UniProtKB-EC"/>
</dbReference>
<evidence type="ECO:0000256" key="3">
    <source>
        <dbReference type="ARBA" id="ARBA00012856"/>
    </source>
</evidence>
<dbReference type="InterPro" id="IPR024072">
    <property type="entry name" value="DHFR-like_dom_sf"/>
</dbReference>
<dbReference type="PIRSF" id="PIRSF000194">
    <property type="entry name" value="DHFR"/>
    <property type="match status" value="1"/>
</dbReference>
<proteinExistence type="inferred from homology"/>
<dbReference type="GO" id="GO:0046655">
    <property type="term" value="P:folic acid metabolic process"/>
    <property type="evidence" value="ECO:0007669"/>
    <property type="project" value="TreeGrafter"/>
</dbReference>
<evidence type="ECO:0000256" key="2">
    <source>
        <dbReference type="ARBA" id="ARBA00009539"/>
    </source>
</evidence>
<dbReference type="STRING" id="1045773.SAMN05216555_104123"/>
<dbReference type="PROSITE" id="PS51330">
    <property type="entry name" value="DHFR_2"/>
    <property type="match status" value="1"/>
</dbReference>
<dbReference type="EC" id="1.5.1.3" evidence="3 7"/>
<dbReference type="Pfam" id="PF00186">
    <property type="entry name" value="DHFR_1"/>
    <property type="match status" value="1"/>
</dbReference>
<evidence type="ECO:0000256" key="6">
    <source>
        <dbReference type="ARBA" id="ARBA00023002"/>
    </source>
</evidence>
<sequence>MSAAGSPDGRELASQIGMVWAQTSQGVIGRDGTMPWHVPEDLKHFSALTTGHPVIMGRKTWESFPEKYRPLPGRTNIVVTRQEGWAGTPEAEGAVVVSSLDEALLESQFAPGNAMVWIVGGGEIYRQSMELADVAVVTVIDSDTDGDTYAPELGERWELASSEPDEGWLESKSGTNYRITTWRRTED</sequence>
<dbReference type="PRINTS" id="PR00070">
    <property type="entry name" value="DHFR"/>
</dbReference>
<name>A0A1G8N470_9MICC</name>
<dbReference type="GO" id="GO:0050661">
    <property type="term" value="F:NADP binding"/>
    <property type="evidence" value="ECO:0007669"/>
    <property type="project" value="InterPro"/>
</dbReference>
<evidence type="ECO:0000256" key="4">
    <source>
        <dbReference type="ARBA" id="ARBA00022563"/>
    </source>
</evidence>
<dbReference type="Gene3D" id="3.40.430.10">
    <property type="entry name" value="Dihydrofolate Reductase, subunit A"/>
    <property type="match status" value="1"/>
</dbReference>
<dbReference type="PROSITE" id="PS00075">
    <property type="entry name" value="DHFR_1"/>
    <property type="match status" value="1"/>
</dbReference>
<keyword evidence="6 7" id="KW-0560">Oxidoreductase</keyword>
<comment type="pathway">
    <text evidence="1 7">Cofactor biosynthesis; tetrahydrofolate biosynthesis; 5,6,7,8-tetrahydrofolate from 7,8-dihydrofolate: step 1/1.</text>
</comment>
<evidence type="ECO:0000256" key="8">
    <source>
        <dbReference type="RuleBase" id="RU004474"/>
    </source>
</evidence>
<keyword evidence="10" id="KW-1185">Reference proteome</keyword>
<protein>
    <recommendedName>
        <fullName evidence="3 7">Dihydrofolate reductase</fullName>
        <ecNumber evidence="3 7">1.5.1.3</ecNumber>
    </recommendedName>
</protein>
<dbReference type="EMBL" id="FNEI01000004">
    <property type="protein sequence ID" value="SDI74360.1"/>
    <property type="molecule type" value="Genomic_DNA"/>
</dbReference>
<organism evidence="9 10">
    <name type="scientific">Arthrobacter cupressi</name>
    <dbReference type="NCBI Taxonomy" id="1045773"/>
    <lineage>
        <taxon>Bacteria</taxon>
        <taxon>Bacillati</taxon>
        <taxon>Actinomycetota</taxon>
        <taxon>Actinomycetes</taxon>
        <taxon>Micrococcales</taxon>
        <taxon>Micrococcaceae</taxon>
        <taxon>Arthrobacter</taxon>
    </lineage>
</organism>
<evidence type="ECO:0000313" key="10">
    <source>
        <dbReference type="Proteomes" id="UP000182130"/>
    </source>
</evidence>
<dbReference type="SUPFAM" id="SSF53597">
    <property type="entry name" value="Dihydrofolate reductase-like"/>
    <property type="match status" value="1"/>
</dbReference>
<dbReference type="CDD" id="cd00209">
    <property type="entry name" value="DHFR"/>
    <property type="match status" value="1"/>
</dbReference>
<evidence type="ECO:0000256" key="1">
    <source>
        <dbReference type="ARBA" id="ARBA00004903"/>
    </source>
</evidence>
<dbReference type="PANTHER" id="PTHR48069">
    <property type="entry name" value="DIHYDROFOLATE REDUCTASE"/>
    <property type="match status" value="1"/>
</dbReference>
<gene>
    <name evidence="9" type="ORF">SAMN05216555_104123</name>
</gene>
<keyword evidence="5 7" id="KW-0521">NADP</keyword>
<accession>A0A1G8N470</accession>
<evidence type="ECO:0000256" key="5">
    <source>
        <dbReference type="ARBA" id="ARBA00022857"/>
    </source>
</evidence>
<evidence type="ECO:0000256" key="7">
    <source>
        <dbReference type="PIRNR" id="PIRNR000194"/>
    </source>
</evidence>
<dbReference type="GO" id="GO:0006730">
    <property type="term" value="P:one-carbon metabolic process"/>
    <property type="evidence" value="ECO:0007669"/>
    <property type="project" value="UniProtKB-KW"/>
</dbReference>
<dbReference type="GO" id="GO:0046452">
    <property type="term" value="P:dihydrofolate metabolic process"/>
    <property type="evidence" value="ECO:0007669"/>
    <property type="project" value="TreeGrafter"/>
</dbReference>
<comment type="similarity">
    <text evidence="2 7 8">Belongs to the dihydrofolate reductase family.</text>
</comment>
<dbReference type="OrthoDB" id="9804315at2"/>
<dbReference type="AlphaFoldDB" id="A0A1G8N470"/>
<comment type="catalytic activity">
    <reaction evidence="7">
        <text>(6S)-5,6,7,8-tetrahydrofolate + NADP(+) = 7,8-dihydrofolate + NADPH + H(+)</text>
        <dbReference type="Rhea" id="RHEA:15009"/>
        <dbReference type="ChEBI" id="CHEBI:15378"/>
        <dbReference type="ChEBI" id="CHEBI:57451"/>
        <dbReference type="ChEBI" id="CHEBI:57453"/>
        <dbReference type="ChEBI" id="CHEBI:57783"/>
        <dbReference type="ChEBI" id="CHEBI:58349"/>
        <dbReference type="EC" id="1.5.1.3"/>
    </reaction>
</comment>
<evidence type="ECO:0000313" key="9">
    <source>
        <dbReference type="EMBL" id="SDI74360.1"/>
    </source>
</evidence>
<reference evidence="10" key="1">
    <citation type="submission" date="2016-10" db="EMBL/GenBank/DDBJ databases">
        <authorList>
            <person name="Varghese N."/>
            <person name="Submissions S."/>
        </authorList>
    </citation>
    <scope>NUCLEOTIDE SEQUENCE [LARGE SCALE GENOMIC DNA]</scope>
    <source>
        <strain evidence="10">CGMCC 1.10783</strain>
    </source>
</reference>
<dbReference type="InterPro" id="IPR001796">
    <property type="entry name" value="DHFR_dom"/>
</dbReference>
<keyword evidence="4 7" id="KW-0554">One-carbon metabolism</keyword>
<dbReference type="UniPathway" id="UPA00077">
    <property type="reaction ID" value="UER00158"/>
</dbReference>